<keyword evidence="2" id="KW-1185">Reference proteome</keyword>
<dbReference type="EMBL" id="JAINUF010000001">
    <property type="protein sequence ID" value="KAJ8381499.1"/>
    <property type="molecule type" value="Genomic_DNA"/>
</dbReference>
<sequence>MIGCWIAYWCEEVRPERVPTVPQEKPGIPMRSGCLLTHGRVGKHKRIKYLSGSTDSVPTGMRVPSITPTTCGMWYHSQKASWISTMSPQVFGNLT</sequence>
<gene>
    <name evidence="1" type="ORF">SKAU_G00022770</name>
</gene>
<organism evidence="1 2">
    <name type="scientific">Synaphobranchus kaupii</name>
    <name type="common">Kaup's arrowtooth eel</name>
    <dbReference type="NCBI Taxonomy" id="118154"/>
    <lineage>
        <taxon>Eukaryota</taxon>
        <taxon>Metazoa</taxon>
        <taxon>Chordata</taxon>
        <taxon>Craniata</taxon>
        <taxon>Vertebrata</taxon>
        <taxon>Euteleostomi</taxon>
        <taxon>Actinopterygii</taxon>
        <taxon>Neopterygii</taxon>
        <taxon>Teleostei</taxon>
        <taxon>Anguilliformes</taxon>
        <taxon>Synaphobranchidae</taxon>
        <taxon>Synaphobranchus</taxon>
    </lineage>
</organism>
<protein>
    <submittedName>
        <fullName evidence="1">Uncharacterized protein</fullName>
    </submittedName>
</protein>
<reference evidence="1" key="1">
    <citation type="journal article" date="2023" name="Science">
        <title>Genome structures resolve the early diversification of teleost fishes.</title>
        <authorList>
            <person name="Parey E."/>
            <person name="Louis A."/>
            <person name="Montfort J."/>
            <person name="Bouchez O."/>
            <person name="Roques C."/>
            <person name="Iampietro C."/>
            <person name="Lluch J."/>
            <person name="Castinel A."/>
            <person name="Donnadieu C."/>
            <person name="Desvignes T."/>
            <person name="Floi Bucao C."/>
            <person name="Jouanno E."/>
            <person name="Wen M."/>
            <person name="Mejri S."/>
            <person name="Dirks R."/>
            <person name="Jansen H."/>
            <person name="Henkel C."/>
            <person name="Chen W.J."/>
            <person name="Zahm M."/>
            <person name="Cabau C."/>
            <person name="Klopp C."/>
            <person name="Thompson A.W."/>
            <person name="Robinson-Rechavi M."/>
            <person name="Braasch I."/>
            <person name="Lecointre G."/>
            <person name="Bobe J."/>
            <person name="Postlethwait J.H."/>
            <person name="Berthelot C."/>
            <person name="Roest Crollius H."/>
            <person name="Guiguen Y."/>
        </authorList>
    </citation>
    <scope>NUCLEOTIDE SEQUENCE</scope>
    <source>
        <strain evidence="1">WJC10195</strain>
    </source>
</reference>
<evidence type="ECO:0000313" key="1">
    <source>
        <dbReference type="EMBL" id="KAJ8381499.1"/>
    </source>
</evidence>
<dbReference type="Proteomes" id="UP001152622">
    <property type="component" value="Chromosome 1"/>
</dbReference>
<dbReference type="AlphaFoldDB" id="A0A9Q1GC79"/>
<evidence type="ECO:0000313" key="2">
    <source>
        <dbReference type="Proteomes" id="UP001152622"/>
    </source>
</evidence>
<proteinExistence type="predicted"/>
<accession>A0A9Q1GC79</accession>
<name>A0A9Q1GC79_SYNKA</name>
<comment type="caution">
    <text evidence="1">The sequence shown here is derived from an EMBL/GenBank/DDBJ whole genome shotgun (WGS) entry which is preliminary data.</text>
</comment>